<sequence>MTTRQDTPLAISAASGATLAPMGISGTRQIARVSPCLVRRESGFSGSRITIRNIRASGESLVGLYYDDIAILGSAGVNWDAGGTLYGSSSMAGAVRVVMAKPDLTQLATAAKGQISSVEGGNMGFQKQGMVKLPLITGKLAVRAMASYKDQPGDIDSETLGRDDVNNLTNSDAVIMKASGSIFGGLNNVRAICVTPRTIGLDLSTRF</sequence>
<gene>
    <name evidence="4" type="ORF">MTR62_18480</name>
</gene>
<dbReference type="EMBL" id="JALHLF010000127">
    <property type="protein sequence ID" value="MCJ2184659.1"/>
    <property type="molecule type" value="Genomic_DNA"/>
</dbReference>
<proteinExistence type="predicted"/>
<evidence type="ECO:0000313" key="5">
    <source>
        <dbReference type="Proteomes" id="UP001162881"/>
    </source>
</evidence>
<name>A0ABT0BHZ0_9SPHN</name>
<dbReference type="InterPro" id="IPR036942">
    <property type="entry name" value="Beta-barrel_TonB_sf"/>
</dbReference>
<comment type="subcellular location">
    <subcellularLocation>
        <location evidence="1">Cell outer membrane</location>
    </subcellularLocation>
</comment>
<keyword evidence="3" id="KW-0998">Cell outer membrane</keyword>
<reference evidence="4" key="1">
    <citation type="submission" date="2022-03" db="EMBL/GenBank/DDBJ databases">
        <title>Identification of a novel bacterium isolated from mangrove sediments.</title>
        <authorList>
            <person name="Pan X."/>
        </authorList>
    </citation>
    <scope>NUCLEOTIDE SEQUENCE</scope>
    <source>
        <strain evidence="4">B1949</strain>
    </source>
</reference>
<evidence type="ECO:0008006" key="6">
    <source>
        <dbReference type="Google" id="ProtNLM"/>
    </source>
</evidence>
<evidence type="ECO:0000256" key="1">
    <source>
        <dbReference type="ARBA" id="ARBA00004442"/>
    </source>
</evidence>
<evidence type="ECO:0000256" key="2">
    <source>
        <dbReference type="ARBA" id="ARBA00023136"/>
    </source>
</evidence>
<keyword evidence="2" id="KW-0472">Membrane</keyword>
<evidence type="ECO:0000256" key="3">
    <source>
        <dbReference type="ARBA" id="ARBA00023237"/>
    </source>
</evidence>
<organism evidence="4 5">
    <name type="scientific">Novosphingobium organovorum</name>
    <dbReference type="NCBI Taxonomy" id="2930092"/>
    <lineage>
        <taxon>Bacteria</taxon>
        <taxon>Pseudomonadati</taxon>
        <taxon>Pseudomonadota</taxon>
        <taxon>Alphaproteobacteria</taxon>
        <taxon>Sphingomonadales</taxon>
        <taxon>Sphingomonadaceae</taxon>
        <taxon>Novosphingobium</taxon>
    </lineage>
</organism>
<dbReference type="SUPFAM" id="SSF56935">
    <property type="entry name" value="Porins"/>
    <property type="match status" value="1"/>
</dbReference>
<comment type="caution">
    <text evidence="4">The sequence shown here is derived from an EMBL/GenBank/DDBJ whole genome shotgun (WGS) entry which is preliminary data.</text>
</comment>
<evidence type="ECO:0000313" key="4">
    <source>
        <dbReference type="EMBL" id="MCJ2184659.1"/>
    </source>
</evidence>
<dbReference type="RefSeq" id="WP_244023710.1">
    <property type="nucleotide sequence ID" value="NZ_JALHLF010000127.1"/>
</dbReference>
<keyword evidence="5" id="KW-1185">Reference proteome</keyword>
<protein>
    <recommendedName>
        <fullName evidence="6">TonB-dependent receptor plug domain-containing protein</fullName>
    </recommendedName>
</protein>
<dbReference type="Gene3D" id="2.40.170.20">
    <property type="entry name" value="TonB-dependent receptor, beta-barrel domain"/>
    <property type="match status" value="1"/>
</dbReference>
<accession>A0ABT0BHZ0</accession>
<dbReference type="Proteomes" id="UP001162881">
    <property type="component" value="Unassembled WGS sequence"/>
</dbReference>